<keyword evidence="2" id="KW-1185">Reference proteome</keyword>
<dbReference type="EMBL" id="LTBA01000033">
    <property type="protein sequence ID" value="KYH33299.1"/>
    <property type="molecule type" value="Genomic_DNA"/>
</dbReference>
<comment type="caution">
    <text evidence="1">The sequence shown here is derived from an EMBL/GenBank/DDBJ whole genome shotgun (WGS) entry which is preliminary data.</text>
</comment>
<dbReference type="Proteomes" id="UP000075531">
    <property type="component" value="Unassembled WGS sequence"/>
</dbReference>
<sequence length="137" mass="16072">MRNLCPVAKKVVKTSKFEDNTFRVIDETVGGDRIMPLMSLSNELKNYYFHANKLAYKIPKSKKSEAKFLYHSCHFLIDVIVYGERYSRTNSEENLKKVKIAFKEYVDVTDELIKRYNLDEIKTKSPLLLTLKWGILD</sequence>
<accession>A0A151B054</accession>
<evidence type="ECO:0000313" key="1">
    <source>
        <dbReference type="EMBL" id="KYH33299.1"/>
    </source>
</evidence>
<reference evidence="1 2" key="1">
    <citation type="submission" date="2016-02" db="EMBL/GenBank/DDBJ databases">
        <title>Genome sequence of Clostridium tepidiprofundi DSM 19306.</title>
        <authorList>
            <person name="Poehlein A."/>
            <person name="Daniel R."/>
        </authorList>
    </citation>
    <scope>NUCLEOTIDE SEQUENCE [LARGE SCALE GENOMIC DNA]</scope>
    <source>
        <strain evidence="1 2">DSM 19306</strain>
    </source>
</reference>
<dbReference type="AlphaFoldDB" id="A0A151B054"/>
<name>A0A151B054_9CLOT</name>
<gene>
    <name evidence="1" type="ORF">CLTEP_21570</name>
</gene>
<evidence type="ECO:0000313" key="2">
    <source>
        <dbReference type="Proteomes" id="UP000075531"/>
    </source>
</evidence>
<proteinExistence type="predicted"/>
<dbReference type="PATRIC" id="fig|1121338.3.peg.2245"/>
<protein>
    <submittedName>
        <fullName evidence="1">Uncharacterized protein</fullName>
    </submittedName>
</protein>
<organism evidence="1 2">
    <name type="scientific">Clostridium tepidiprofundi DSM 19306</name>
    <dbReference type="NCBI Taxonomy" id="1121338"/>
    <lineage>
        <taxon>Bacteria</taxon>
        <taxon>Bacillati</taxon>
        <taxon>Bacillota</taxon>
        <taxon>Clostridia</taxon>
        <taxon>Eubacteriales</taxon>
        <taxon>Clostridiaceae</taxon>
        <taxon>Clostridium</taxon>
    </lineage>
</organism>